<dbReference type="NCBIfam" id="TIGR03025">
    <property type="entry name" value="EPS_sugtrans"/>
    <property type="match status" value="1"/>
</dbReference>
<keyword evidence="5 7" id="KW-1133">Transmembrane helix</keyword>
<feature type="transmembrane region" description="Helical" evidence="7">
    <location>
        <begin position="51"/>
        <end position="72"/>
    </location>
</feature>
<dbReference type="Pfam" id="PF13727">
    <property type="entry name" value="CoA_binding_3"/>
    <property type="match status" value="1"/>
</dbReference>
<name>A0ABP8IGT3_9BACT</name>
<reference evidence="10" key="1">
    <citation type="journal article" date="2019" name="Int. J. Syst. Evol. Microbiol.">
        <title>The Global Catalogue of Microorganisms (GCM) 10K type strain sequencing project: providing services to taxonomists for standard genome sequencing and annotation.</title>
        <authorList>
            <consortium name="The Broad Institute Genomics Platform"/>
            <consortium name="The Broad Institute Genome Sequencing Center for Infectious Disease"/>
            <person name="Wu L."/>
            <person name="Ma J."/>
        </authorList>
    </citation>
    <scope>NUCLEOTIDE SEQUENCE [LARGE SCALE GENOMIC DNA]</scope>
    <source>
        <strain evidence="10">JCM 17923</strain>
    </source>
</reference>
<dbReference type="InterPro" id="IPR017475">
    <property type="entry name" value="EPS_sugar_tfrase"/>
</dbReference>
<evidence type="ECO:0000256" key="3">
    <source>
        <dbReference type="ARBA" id="ARBA00022679"/>
    </source>
</evidence>
<dbReference type="Pfam" id="PF02397">
    <property type="entry name" value="Bac_transf"/>
    <property type="match status" value="1"/>
</dbReference>
<dbReference type="Proteomes" id="UP001501153">
    <property type="component" value="Unassembled WGS sequence"/>
</dbReference>
<feature type="domain" description="Bacterial sugar transferase" evidence="8">
    <location>
        <begin position="286"/>
        <end position="468"/>
    </location>
</feature>
<dbReference type="Gene3D" id="3.40.50.720">
    <property type="entry name" value="NAD(P)-binding Rossmann-like Domain"/>
    <property type="match status" value="1"/>
</dbReference>
<proteinExistence type="inferred from homology"/>
<evidence type="ECO:0000256" key="4">
    <source>
        <dbReference type="ARBA" id="ARBA00022692"/>
    </source>
</evidence>
<evidence type="ECO:0000256" key="7">
    <source>
        <dbReference type="SAM" id="Phobius"/>
    </source>
</evidence>
<comment type="similarity">
    <text evidence="2">Belongs to the bacterial sugar transferase family.</text>
</comment>
<dbReference type="InterPro" id="IPR003362">
    <property type="entry name" value="Bact_transf"/>
</dbReference>
<keyword evidence="10" id="KW-1185">Reference proteome</keyword>
<feature type="transmembrane region" description="Helical" evidence="7">
    <location>
        <begin position="291"/>
        <end position="312"/>
    </location>
</feature>
<keyword evidence="6 7" id="KW-0472">Membrane</keyword>
<protein>
    <submittedName>
        <fullName evidence="9">Undecaprenyl-phosphate glucose phosphotransferase</fullName>
    </submittedName>
</protein>
<keyword evidence="4 7" id="KW-0812">Transmembrane</keyword>
<dbReference type="PANTHER" id="PTHR30576:SF0">
    <property type="entry name" value="UNDECAPRENYL-PHOSPHATE N-ACETYLGALACTOSAMINYL 1-PHOSPHATE TRANSFERASE-RELATED"/>
    <property type="match status" value="1"/>
</dbReference>
<evidence type="ECO:0000256" key="1">
    <source>
        <dbReference type="ARBA" id="ARBA00004141"/>
    </source>
</evidence>
<sequence length="473" mass="54386">MQLIRRFQYIKLVAADFGAALLAWFCFFLLRKYLLDELTGYRFTEGVLFELTGSAVFIATFWTILYALIGEYRDIYRKSRLAEIIRLARASVLGTVVIFFALLLDDQGVSNYKAYYKTFTAYYLVHFMLTAFLRTLAVSSIQRLIRRGTISFPTLLVGSSALALETYHELRRTGRHLGLRLVAFAPVGDTIDPALAAELPTRGTYKRLPALVRALKIEQIVIAIEPSEHRLIQDILALLEGTPARVSILPDLYQMLLGSVKVNHLFGTPLIEIKQDLLPVWQVVVKRIFDIVASSLFLILAWWVYAFTAVMVKLSSPGPVFYRQERIGRNGQPFRIIKFRSMYIDAEKMGPALSSDRDPRITPWGRFMRKVRLDELPQFWNVVKGDMSIVGPRPERQYFIDKIVKIAPHYRHLHRVRPGLTSLGQVKYGYAETVEQMVERLKFDILYIENMSLAMDFRVLLYTLKIIVEGRGK</sequence>
<feature type="transmembrane region" description="Helical" evidence="7">
    <location>
        <begin position="119"/>
        <end position="137"/>
    </location>
</feature>
<comment type="subcellular location">
    <subcellularLocation>
        <location evidence="1">Membrane</location>
        <topology evidence="1">Multi-pass membrane protein</topology>
    </subcellularLocation>
</comment>
<keyword evidence="3" id="KW-0808">Transferase</keyword>
<feature type="transmembrane region" description="Helical" evidence="7">
    <location>
        <begin position="84"/>
        <end position="104"/>
    </location>
</feature>
<evidence type="ECO:0000259" key="8">
    <source>
        <dbReference type="Pfam" id="PF02397"/>
    </source>
</evidence>
<evidence type="ECO:0000313" key="10">
    <source>
        <dbReference type="Proteomes" id="UP001501153"/>
    </source>
</evidence>
<evidence type="ECO:0000256" key="6">
    <source>
        <dbReference type="ARBA" id="ARBA00023136"/>
    </source>
</evidence>
<accession>A0ABP8IGT3</accession>
<evidence type="ECO:0000256" key="5">
    <source>
        <dbReference type="ARBA" id="ARBA00022989"/>
    </source>
</evidence>
<dbReference type="EMBL" id="BAABGZ010000027">
    <property type="protein sequence ID" value="GAA4358140.1"/>
    <property type="molecule type" value="Genomic_DNA"/>
</dbReference>
<comment type="caution">
    <text evidence="9">The sequence shown here is derived from an EMBL/GenBank/DDBJ whole genome shotgun (WGS) entry which is preliminary data.</text>
</comment>
<gene>
    <name evidence="9" type="ORF">GCM10023185_23450</name>
</gene>
<feature type="transmembrane region" description="Helical" evidence="7">
    <location>
        <begin position="12"/>
        <end position="31"/>
    </location>
</feature>
<evidence type="ECO:0000313" key="9">
    <source>
        <dbReference type="EMBL" id="GAA4358140.1"/>
    </source>
</evidence>
<evidence type="ECO:0000256" key="2">
    <source>
        <dbReference type="ARBA" id="ARBA00006464"/>
    </source>
</evidence>
<organism evidence="9 10">
    <name type="scientific">Hymenobacter saemangeumensis</name>
    <dbReference type="NCBI Taxonomy" id="1084522"/>
    <lineage>
        <taxon>Bacteria</taxon>
        <taxon>Pseudomonadati</taxon>
        <taxon>Bacteroidota</taxon>
        <taxon>Cytophagia</taxon>
        <taxon>Cytophagales</taxon>
        <taxon>Hymenobacteraceae</taxon>
        <taxon>Hymenobacter</taxon>
    </lineage>
</organism>
<dbReference type="PANTHER" id="PTHR30576">
    <property type="entry name" value="COLANIC BIOSYNTHESIS UDP-GLUCOSE LIPID CARRIER TRANSFERASE"/>
    <property type="match status" value="1"/>
</dbReference>